<proteinExistence type="predicted"/>
<gene>
    <name evidence="3" type="primary">LOC118426488</name>
</gene>
<reference evidence="3" key="2">
    <citation type="submission" date="2025-08" db="UniProtKB">
        <authorList>
            <consortium name="RefSeq"/>
        </authorList>
    </citation>
    <scope>IDENTIFICATION</scope>
    <source>
        <strain evidence="3">S238N-H82</strain>
        <tissue evidence="3">Testes</tissue>
    </source>
</reference>
<dbReference type="Proteomes" id="UP000001554">
    <property type="component" value="Chromosome 11"/>
</dbReference>
<sequence length="136" mass="15752">MPGTEAFTKPFQDGLAKFFHFYSRLETKELPNDLETGKRKREKPHVSKLDLRDLEDDDVVIFDRTWYVIRPSGRHCDVDPLVMTLRPPGQTDVTRTLRRLRGMTTCCSVLGWITTLFICLYGAIDCQRSLVTTRKT</sequence>
<evidence type="ECO:0000313" key="3">
    <source>
        <dbReference type="RefSeq" id="XP_035691819.1"/>
    </source>
</evidence>
<evidence type="ECO:0000313" key="2">
    <source>
        <dbReference type="Proteomes" id="UP000001554"/>
    </source>
</evidence>
<protein>
    <submittedName>
        <fullName evidence="3">Uncharacterized protein LOC118426488</fullName>
    </submittedName>
</protein>
<keyword evidence="1" id="KW-0812">Transmembrane</keyword>
<keyword evidence="1" id="KW-0472">Membrane</keyword>
<name>A0A9J7N6K0_BRAFL</name>
<organism evidence="2 3">
    <name type="scientific">Branchiostoma floridae</name>
    <name type="common">Florida lancelet</name>
    <name type="synonym">Amphioxus</name>
    <dbReference type="NCBI Taxonomy" id="7739"/>
    <lineage>
        <taxon>Eukaryota</taxon>
        <taxon>Metazoa</taxon>
        <taxon>Chordata</taxon>
        <taxon>Cephalochordata</taxon>
        <taxon>Leptocardii</taxon>
        <taxon>Amphioxiformes</taxon>
        <taxon>Branchiostomatidae</taxon>
        <taxon>Branchiostoma</taxon>
    </lineage>
</organism>
<dbReference type="OrthoDB" id="10056333at2759"/>
<dbReference type="GeneID" id="118426488"/>
<dbReference type="AlphaFoldDB" id="A0A9J7N6K0"/>
<evidence type="ECO:0000256" key="1">
    <source>
        <dbReference type="SAM" id="Phobius"/>
    </source>
</evidence>
<keyword evidence="1" id="KW-1133">Transmembrane helix</keyword>
<reference evidence="2" key="1">
    <citation type="journal article" date="2020" name="Nat. Ecol. Evol.">
        <title>Deeply conserved synteny resolves early events in vertebrate evolution.</title>
        <authorList>
            <person name="Simakov O."/>
            <person name="Marletaz F."/>
            <person name="Yue J.X."/>
            <person name="O'Connell B."/>
            <person name="Jenkins J."/>
            <person name="Brandt A."/>
            <person name="Calef R."/>
            <person name="Tung C.H."/>
            <person name="Huang T.K."/>
            <person name="Schmutz J."/>
            <person name="Satoh N."/>
            <person name="Yu J.K."/>
            <person name="Putnam N.H."/>
            <person name="Green R.E."/>
            <person name="Rokhsar D.S."/>
        </authorList>
    </citation>
    <scope>NUCLEOTIDE SEQUENCE [LARGE SCALE GENOMIC DNA]</scope>
    <source>
        <strain evidence="2">S238N-H82</strain>
    </source>
</reference>
<dbReference type="RefSeq" id="XP_035691819.1">
    <property type="nucleotide sequence ID" value="XM_035835926.1"/>
</dbReference>
<accession>A0A9J7N6K0</accession>
<keyword evidence="2" id="KW-1185">Reference proteome</keyword>
<feature type="transmembrane region" description="Helical" evidence="1">
    <location>
        <begin position="105"/>
        <end position="124"/>
    </location>
</feature>
<dbReference type="KEGG" id="bfo:118426488"/>